<accession>A0ABS2DPP9</accession>
<evidence type="ECO:0000256" key="4">
    <source>
        <dbReference type="ARBA" id="ARBA00022598"/>
    </source>
</evidence>
<dbReference type="PANTHER" id="PTHR43692">
    <property type="entry name" value="UDP-N-ACETYLMURAMOYLALANINE--D-GLUTAMATE LIGASE"/>
    <property type="match status" value="1"/>
</dbReference>
<dbReference type="EC" id="6.3.2.9" evidence="9 10"/>
<feature type="domain" description="Mur ligase central" evidence="12">
    <location>
        <begin position="122"/>
        <end position="337"/>
    </location>
</feature>
<comment type="similarity">
    <text evidence="9">Belongs to the MurCDEF family.</text>
</comment>
<dbReference type="Pfam" id="PF21799">
    <property type="entry name" value="MurD-like_N"/>
    <property type="match status" value="1"/>
</dbReference>
<name>A0ABS2DPP9_9BURK</name>
<keyword evidence="3 9" id="KW-0963">Cytoplasm</keyword>
<evidence type="ECO:0000256" key="7">
    <source>
        <dbReference type="ARBA" id="ARBA00022840"/>
    </source>
</evidence>
<dbReference type="Gene3D" id="3.40.1190.10">
    <property type="entry name" value="Mur-like, catalytic domain"/>
    <property type="match status" value="1"/>
</dbReference>
<keyword evidence="7 9" id="KW-0067">ATP-binding</keyword>
<dbReference type="SUPFAM" id="SSF53244">
    <property type="entry name" value="MurD-like peptide ligases, peptide-binding domain"/>
    <property type="match status" value="1"/>
</dbReference>
<comment type="pathway">
    <text evidence="2 9 10">Cell wall biogenesis; peptidoglycan biosynthesis.</text>
</comment>
<dbReference type="InterPro" id="IPR013221">
    <property type="entry name" value="Mur_ligase_cen"/>
</dbReference>
<evidence type="ECO:0000256" key="2">
    <source>
        <dbReference type="ARBA" id="ARBA00004752"/>
    </source>
</evidence>
<dbReference type="InterPro" id="IPR004101">
    <property type="entry name" value="Mur_ligase_C"/>
</dbReference>
<comment type="subcellular location">
    <subcellularLocation>
        <location evidence="1 9 10">Cytoplasm</location>
    </subcellularLocation>
</comment>
<evidence type="ECO:0000256" key="5">
    <source>
        <dbReference type="ARBA" id="ARBA00022618"/>
    </source>
</evidence>
<keyword evidence="9 10" id="KW-0133">Cell shape</keyword>
<proteinExistence type="inferred from homology"/>
<dbReference type="SUPFAM" id="SSF51984">
    <property type="entry name" value="MurCD N-terminal domain"/>
    <property type="match status" value="1"/>
</dbReference>
<dbReference type="HAMAP" id="MF_00639">
    <property type="entry name" value="MurD"/>
    <property type="match status" value="1"/>
</dbReference>
<dbReference type="EMBL" id="JACJJC010000002">
    <property type="protein sequence ID" value="MBM6703331.1"/>
    <property type="molecule type" value="Genomic_DNA"/>
</dbReference>
<evidence type="ECO:0000256" key="10">
    <source>
        <dbReference type="RuleBase" id="RU003664"/>
    </source>
</evidence>
<evidence type="ECO:0000259" key="11">
    <source>
        <dbReference type="Pfam" id="PF02875"/>
    </source>
</evidence>
<evidence type="ECO:0000256" key="1">
    <source>
        <dbReference type="ARBA" id="ARBA00004496"/>
    </source>
</evidence>
<evidence type="ECO:0000256" key="8">
    <source>
        <dbReference type="ARBA" id="ARBA00023306"/>
    </source>
</evidence>
<dbReference type="SUPFAM" id="SSF53623">
    <property type="entry name" value="MurD-like peptide ligases, catalytic domain"/>
    <property type="match status" value="1"/>
</dbReference>
<comment type="caution">
    <text evidence="13">The sequence shown here is derived from an EMBL/GenBank/DDBJ whole genome shotgun (WGS) entry which is preliminary data.</text>
</comment>
<keyword evidence="8 9" id="KW-0131">Cell cycle</keyword>
<gene>
    <name evidence="9" type="primary">murD</name>
    <name evidence="13" type="ORF">H6A60_02260</name>
</gene>
<dbReference type="Pfam" id="PF08245">
    <property type="entry name" value="Mur_ligase_M"/>
    <property type="match status" value="1"/>
</dbReference>
<dbReference type="NCBIfam" id="TIGR01087">
    <property type="entry name" value="murD"/>
    <property type="match status" value="1"/>
</dbReference>
<keyword evidence="9 10" id="KW-0961">Cell wall biogenesis/degradation</keyword>
<dbReference type="Gene3D" id="3.40.50.720">
    <property type="entry name" value="NAD(P)-binding Rossmann-like Domain"/>
    <property type="match status" value="1"/>
</dbReference>
<dbReference type="GO" id="GO:0008764">
    <property type="term" value="F:UDP-N-acetylmuramoylalanine-D-glutamate ligase activity"/>
    <property type="evidence" value="ECO:0007669"/>
    <property type="project" value="UniProtKB-EC"/>
</dbReference>
<keyword evidence="9 10" id="KW-0573">Peptidoglycan synthesis</keyword>
<keyword evidence="14" id="KW-1185">Reference proteome</keyword>
<dbReference type="InterPro" id="IPR018109">
    <property type="entry name" value="Folylpolyglutamate_synth_CS"/>
</dbReference>
<keyword evidence="5 9" id="KW-0132">Cell division</keyword>
<dbReference type="RefSeq" id="WP_205101798.1">
    <property type="nucleotide sequence ID" value="NZ_JACJJC010000002.1"/>
</dbReference>
<protein>
    <recommendedName>
        <fullName evidence="9 10">UDP-N-acetylmuramoylalanine--D-glutamate ligase</fullName>
        <ecNumber evidence="9 10">6.3.2.9</ecNumber>
    </recommendedName>
    <alternativeName>
        <fullName evidence="9">D-glutamic acid-adding enzyme</fullName>
    </alternativeName>
    <alternativeName>
        <fullName evidence="9">UDP-N-acetylmuramoyl-L-alanyl-D-glutamate synthetase</fullName>
    </alternativeName>
</protein>
<dbReference type="InterPro" id="IPR036565">
    <property type="entry name" value="Mur-like_cat_sf"/>
</dbReference>
<keyword evidence="4 9" id="KW-0436">Ligase</keyword>
<organism evidence="13 14">
    <name type="scientific">Sutterella massiliensis</name>
    <dbReference type="NCBI Taxonomy" id="1816689"/>
    <lineage>
        <taxon>Bacteria</taxon>
        <taxon>Pseudomonadati</taxon>
        <taxon>Pseudomonadota</taxon>
        <taxon>Betaproteobacteria</taxon>
        <taxon>Burkholderiales</taxon>
        <taxon>Sutterellaceae</taxon>
        <taxon>Sutterella</taxon>
    </lineage>
</organism>
<sequence>MSKKALVVGLGASGLAAIEYLVRRGWSVEAADTREAPPNAEKVLAAHPGMVLHLGGLPETLADGIDLLVMSPGVSPYYGAAAALVACARARGVDIAGEIELFARELSRLKAETGYAPKVIGITGTNGKTTTTSLTAKMMAQAGFSTVAAGNIGPNAVTELLRAEDEGKLPDCWVLELSSFQLETTATLRCDAAALLNVTEDHIDWHGSLEAYAAAKARIFSESTVRVVNRDDGHTLEAARHAGVRAGASPKILTFGADSPKAPGEYGLVEAEGLSWLAFVPAPEGETLAAGSVKQRAKRVRASEPGAADVERLMPEDALLIRGRHNAMNALAAVALATAAGASLGRVLAALAAYKGEPHRVEYLRTVDGVDFIDDSKGTNVGAVAAAVKGFAAQKRRILIVLGGDGKGQDFSPLAEALAGTAGAVALIGQDARKIGVALDCHGAFAAPKAYFETLEAAVDWLWTAHRPGDVLLLSPACASWDMFRNYAHRSAVFAECAARIAADLGAEDDATASGN</sequence>
<dbReference type="InterPro" id="IPR036615">
    <property type="entry name" value="Mur_ligase_C_dom_sf"/>
</dbReference>
<dbReference type="InterPro" id="IPR005762">
    <property type="entry name" value="MurD"/>
</dbReference>
<dbReference type="Gene3D" id="3.90.190.20">
    <property type="entry name" value="Mur ligase, C-terminal domain"/>
    <property type="match status" value="1"/>
</dbReference>
<reference evidence="13 14" key="1">
    <citation type="journal article" date="2021" name="Sci. Rep.">
        <title>The distribution of antibiotic resistance genes in chicken gut microbiota commensals.</title>
        <authorList>
            <person name="Juricova H."/>
            <person name="Matiasovicova J."/>
            <person name="Kubasova T."/>
            <person name="Cejkova D."/>
            <person name="Rychlik I."/>
        </authorList>
    </citation>
    <scope>NUCLEOTIDE SEQUENCE [LARGE SCALE GENOMIC DNA]</scope>
    <source>
        <strain evidence="13 14">An829</strain>
    </source>
</reference>
<feature type="domain" description="Mur ligase C-terminal" evidence="11">
    <location>
        <begin position="359"/>
        <end position="478"/>
    </location>
</feature>
<evidence type="ECO:0000259" key="12">
    <source>
        <dbReference type="Pfam" id="PF08245"/>
    </source>
</evidence>
<evidence type="ECO:0000313" key="13">
    <source>
        <dbReference type="EMBL" id="MBM6703331.1"/>
    </source>
</evidence>
<evidence type="ECO:0000256" key="6">
    <source>
        <dbReference type="ARBA" id="ARBA00022741"/>
    </source>
</evidence>
<comment type="function">
    <text evidence="9 10">Cell wall formation. Catalyzes the addition of glutamate to the nucleotide precursor UDP-N-acetylmuramoyl-L-alanine (UMA).</text>
</comment>
<evidence type="ECO:0000256" key="9">
    <source>
        <dbReference type="HAMAP-Rule" id="MF_00639"/>
    </source>
</evidence>
<dbReference type="PROSITE" id="PS01011">
    <property type="entry name" value="FOLYLPOLYGLU_SYNT_1"/>
    <property type="match status" value="1"/>
</dbReference>
<evidence type="ECO:0000313" key="14">
    <source>
        <dbReference type="Proteomes" id="UP000715095"/>
    </source>
</evidence>
<dbReference type="Proteomes" id="UP000715095">
    <property type="component" value="Unassembled WGS sequence"/>
</dbReference>
<feature type="binding site" evidence="9">
    <location>
        <begin position="124"/>
        <end position="130"/>
    </location>
    <ligand>
        <name>ATP</name>
        <dbReference type="ChEBI" id="CHEBI:30616"/>
    </ligand>
</feature>
<keyword evidence="6 9" id="KW-0547">Nucleotide-binding</keyword>
<dbReference type="PANTHER" id="PTHR43692:SF1">
    <property type="entry name" value="UDP-N-ACETYLMURAMOYLALANINE--D-GLUTAMATE LIGASE"/>
    <property type="match status" value="1"/>
</dbReference>
<comment type="catalytic activity">
    <reaction evidence="9 10">
        <text>UDP-N-acetyl-alpha-D-muramoyl-L-alanine + D-glutamate + ATP = UDP-N-acetyl-alpha-D-muramoyl-L-alanyl-D-glutamate + ADP + phosphate + H(+)</text>
        <dbReference type="Rhea" id="RHEA:16429"/>
        <dbReference type="ChEBI" id="CHEBI:15378"/>
        <dbReference type="ChEBI" id="CHEBI:29986"/>
        <dbReference type="ChEBI" id="CHEBI:30616"/>
        <dbReference type="ChEBI" id="CHEBI:43474"/>
        <dbReference type="ChEBI" id="CHEBI:83898"/>
        <dbReference type="ChEBI" id="CHEBI:83900"/>
        <dbReference type="ChEBI" id="CHEBI:456216"/>
        <dbReference type="EC" id="6.3.2.9"/>
    </reaction>
</comment>
<evidence type="ECO:0000256" key="3">
    <source>
        <dbReference type="ARBA" id="ARBA00022490"/>
    </source>
</evidence>
<dbReference type="Pfam" id="PF02875">
    <property type="entry name" value="Mur_ligase_C"/>
    <property type="match status" value="1"/>
</dbReference>